<feature type="chain" id="PRO_5045690390" evidence="1">
    <location>
        <begin position="21"/>
        <end position="297"/>
    </location>
</feature>
<keyword evidence="3" id="KW-1185">Reference proteome</keyword>
<accession>A0ABV5CI35</accession>
<feature type="signal peptide" evidence="1">
    <location>
        <begin position="1"/>
        <end position="20"/>
    </location>
</feature>
<gene>
    <name evidence="2" type="ORF">WKR92_09455</name>
</gene>
<reference evidence="2 3" key="1">
    <citation type="submission" date="2024-04" db="EMBL/GenBank/DDBJ databases">
        <title>Albibacterium profundi sp. nov., isolated from sediment of the Challenger Deep of Mariana Trench.</title>
        <authorList>
            <person name="Wang Y."/>
        </authorList>
    </citation>
    <scope>NUCLEOTIDE SEQUENCE [LARGE SCALE GENOMIC DNA]</scope>
    <source>
        <strain evidence="2 3">RHL897</strain>
    </source>
</reference>
<sequence>MRLFIIFSLLFLGFTGDTLAQVSPDSVAVSKDLSQSANKIDLHLNLSAGETYSYTTDYNQYIVQEIMGSSIEIRQQMTTDYRYQIESNDGDEIKIKATYERLQMQFEAPQGDFVFDSNNPQMDDKFTKLNSMIDKPFYIYMNSEGKVTKVEGYDQIIAGLELDDNIKELLTDSALMNSVEMNIYAPHPVSMGDSWNKIRSYALGKLQLNSDLTYTLEGMSEDLAWLNVSGQISAIGTEEAYEMEFSGTQGGTLETDINTGMISHGNINMDIDAVIKSQGFEVPMKMNTTIRMSGTKL</sequence>
<comment type="caution">
    <text evidence="2">The sequence shown here is derived from an EMBL/GenBank/DDBJ whole genome shotgun (WGS) entry which is preliminary data.</text>
</comment>
<evidence type="ECO:0000256" key="1">
    <source>
        <dbReference type="SAM" id="SignalP"/>
    </source>
</evidence>
<dbReference type="Pfam" id="PF19777">
    <property type="entry name" value="DUF6263"/>
    <property type="match status" value="1"/>
</dbReference>
<dbReference type="InterPro" id="IPR046230">
    <property type="entry name" value="DUF6263"/>
</dbReference>
<dbReference type="EMBL" id="JBBVGT010000002">
    <property type="protein sequence ID" value="MFB5946057.1"/>
    <property type="molecule type" value="Genomic_DNA"/>
</dbReference>
<organism evidence="2 3">
    <name type="scientific">Albibacterium profundi</name>
    <dbReference type="NCBI Taxonomy" id="3134906"/>
    <lineage>
        <taxon>Bacteria</taxon>
        <taxon>Pseudomonadati</taxon>
        <taxon>Bacteroidota</taxon>
        <taxon>Sphingobacteriia</taxon>
        <taxon>Sphingobacteriales</taxon>
        <taxon>Sphingobacteriaceae</taxon>
        <taxon>Albibacterium</taxon>
    </lineage>
</organism>
<protein>
    <submittedName>
        <fullName evidence="2">DUF6263 family protein</fullName>
    </submittedName>
</protein>
<keyword evidence="1" id="KW-0732">Signal</keyword>
<dbReference type="RefSeq" id="WP_375557586.1">
    <property type="nucleotide sequence ID" value="NZ_JBBVGT010000002.1"/>
</dbReference>
<dbReference type="Proteomes" id="UP001580928">
    <property type="component" value="Unassembled WGS sequence"/>
</dbReference>
<proteinExistence type="predicted"/>
<evidence type="ECO:0000313" key="2">
    <source>
        <dbReference type="EMBL" id="MFB5946057.1"/>
    </source>
</evidence>
<evidence type="ECO:0000313" key="3">
    <source>
        <dbReference type="Proteomes" id="UP001580928"/>
    </source>
</evidence>
<name>A0ABV5CI35_9SPHI</name>